<protein>
    <submittedName>
        <fullName evidence="1">Uncharacterized protein</fullName>
    </submittedName>
</protein>
<evidence type="ECO:0000313" key="1">
    <source>
        <dbReference type="EMBL" id="NSX56316.1"/>
    </source>
</evidence>
<accession>A0ABX2IZU2</accession>
<name>A0ABX2IZU2_9RHOB</name>
<reference evidence="1 2" key="1">
    <citation type="submission" date="2020-06" db="EMBL/GenBank/DDBJ databases">
        <title>Sulfitobacter algicola sp. nov., isolated from green algae.</title>
        <authorList>
            <person name="Wang C."/>
        </authorList>
    </citation>
    <scope>NUCLEOTIDE SEQUENCE [LARGE SCALE GENOMIC DNA]</scope>
    <source>
        <strain evidence="1 2">1151</strain>
    </source>
</reference>
<dbReference type="EMBL" id="JABUFE010000011">
    <property type="protein sequence ID" value="NSX56316.1"/>
    <property type="molecule type" value="Genomic_DNA"/>
</dbReference>
<comment type="caution">
    <text evidence="1">The sequence shown here is derived from an EMBL/GenBank/DDBJ whole genome shotgun (WGS) entry which is preliminary data.</text>
</comment>
<sequence length="51" mass="5862">MTKATEKNPRDMRKELHSAELSFDRAVEAATSDAELALIRDRLKQFLKEIS</sequence>
<organism evidence="1 2">
    <name type="scientific">Parasulfitobacter algicola</name>
    <dbReference type="NCBI Taxonomy" id="2614809"/>
    <lineage>
        <taxon>Bacteria</taxon>
        <taxon>Pseudomonadati</taxon>
        <taxon>Pseudomonadota</taxon>
        <taxon>Alphaproteobacteria</taxon>
        <taxon>Rhodobacterales</taxon>
        <taxon>Roseobacteraceae</taxon>
        <taxon>Parasulfitobacter</taxon>
    </lineage>
</organism>
<keyword evidence="2" id="KW-1185">Reference proteome</keyword>
<dbReference type="RefSeq" id="WP_174139467.1">
    <property type="nucleotide sequence ID" value="NZ_JABUFE010000011.1"/>
</dbReference>
<gene>
    <name evidence="1" type="ORF">HRQ87_16090</name>
</gene>
<proteinExistence type="predicted"/>
<dbReference type="Proteomes" id="UP000777935">
    <property type="component" value="Unassembled WGS sequence"/>
</dbReference>
<evidence type="ECO:0000313" key="2">
    <source>
        <dbReference type="Proteomes" id="UP000777935"/>
    </source>
</evidence>